<dbReference type="Gene3D" id="1.10.10.1100">
    <property type="entry name" value="BFD-like [2Fe-2S]-binding domain"/>
    <property type="match status" value="1"/>
</dbReference>
<dbReference type="InterPro" id="IPR007419">
    <property type="entry name" value="BFD-like_2Fe2S-bd_dom"/>
</dbReference>
<dbReference type="InterPro" id="IPR041854">
    <property type="entry name" value="BFD-like_2Fe2S-bd_dom_sf"/>
</dbReference>
<organism evidence="12 13">
    <name type="scientific">Naumannella halotolerans</name>
    <dbReference type="NCBI Taxonomy" id="993414"/>
    <lineage>
        <taxon>Bacteria</taxon>
        <taxon>Bacillati</taxon>
        <taxon>Actinomycetota</taxon>
        <taxon>Actinomycetes</taxon>
        <taxon>Propionibacteriales</taxon>
        <taxon>Propionibacteriaceae</taxon>
        <taxon>Naumannella</taxon>
    </lineage>
</organism>
<evidence type="ECO:0000313" key="13">
    <source>
        <dbReference type="Proteomes" id="UP000295371"/>
    </source>
</evidence>
<name>A0A4R7J9T5_9ACTN</name>
<comment type="cofactor">
    <cofactor evidence="1">
        <name>siroheme</name>
        <dbReference type="ChEBI" id="CHEBI:60052"/>
    </cofactor>
</comment>
<evidence type="ECO:0000313" key="12">
    <source>
        <dbReference type="EMBL" id="TDT34312.1"/>
    </source>
</evidence>
<comment type="caution">
    <text evidence="12">The sequence shown here is derived from an EMBL/GenBank/DDBJ whole genome shotgun (WGS) entry which is preliminary data.</text>
</comment>
<feature type="domain" description="BFD-like [2Fe-2S]-binding" evidence="10">
    <location>
        <begin position="472"/>
        <end position="520"/>
    </location>
</feature>
<dbReference type="PRINTS" id="PR00368">
    <property type="entry name" value="FADPNR"/>
</dbReference>
<evidence type="ECO:0000256" key="5">
    <source>
        <dbReference type="ARBA" id="ARBA00022617"/>
    </source>
</evidence>
<dbReference type="InterPro" id="IPR036188">
    <property type="entry name" value="FAD/NAD-bd_sf"/>
</dbReference>
<evidence type="ECO:0000256" key="2">
    <source>
        <dbReference type="ARBA" id="ARBA00001966"/>
    </source>
</evidence>
<keyword evidence="7" id="KW-0560">Oxidoreductase</keyword>
<dbReference type="PANTHER" id="PTHR43809">
    <property type="entry name" value="NITRITE REDUCTASE (NADH) LARGE SUBUNIT"/>
    <property type="match status" value="1"/>
</dbReference>
<keyword evidence="13" id="KW-1185">Reference proteome</keyword>
<dbReference type="SUPFAM" id="SSF51905">
    <property type="entry name" value="FAD/NAD(P)-binding domain"/>
    <property type="match status" value="2"/>
</dbReference>
<dbReference type="Gene3D" id="3.50.50.60">
    <property type="entry name" value="FAD/NAD(P)-binding domain"/>
    <property type="match status" value="2"/>
</dbReference>
<dbReference type="RefSeq" id="WP_133754706.1">
    <property type="nucleotide sequence ID" value="NZ_SOAW01000001.1"/>
</dbReference>
<evidence type="ECO:0000256" key="6">
    <source>
        <dbReference type="ARBA" id="ARBA00022723"/>
    </source>
</evidence>
<dbReference type="Proteomes" id="UP000295371">
    <property type="component" value="Unassembled WGS sequence"/>
</dbReference>
<gene>
    <name evidence="12" type="ORF">CLV29_1970</name>
</gene>
<dbReference type="PANTHER" id="PTHR43809:SF1">
    <property type="entry name" value="NITRITE REDUCTASE (NADH) LARGE SUBUNIT"/>
    <property type="match status" value="1"/>
</dbReference>
<protein>
    <submittedName>
        <fullName evidence="12">Assimilatory nitrate reductase electron transfer subunit</fullName>
    </submittedName>
</protein>
<dbReference type="GO" id="GO:0016491">
    <property type="term" value="F:oxidoreductase activity"/>
    <property type="evidence" value="ECO:0007669"/>
    <property type="project" value="UniProtKB-KW"/>
</dbReference>
<evidence type="ECO:0000259" key="10">
    <source>
        <dbReference type="Pfam" id="PF04324"/>
    </source>
</evidence>
<comment type="similarity">
    <text evidence="4">Belongs to the nitrite and sulfite reductase 4Fe-4S domain family.</text>
</comment>
<evidence type="ECO:0000256" key="1">
    <source>
        <dbReference type="ARBA" id="ARBA00001929"/>
    </source>
</evidence>
<dbReference type="InterPro" id="IPR052034">
    <property type="entry name" value="NasD-like"/>
</dbReference>
<dbReference type="Pfam" id="PF04324">
    <property type="entry name" value="Fer2_BFD"/>
    <property type="match status" value="1"/>
</dbReference>
<evidence type="ECO:0000259" key="11">
    <source>
        <dbReference type="Pfam" id="PF07992"/>
    </source>
</evidence>
<evidence type="ECO:0000256" key="8">
    <source>
        <dbReference type="ARBA" id="ARBA00023004"/>
    </source>
</evidence>
<keyword evidence="9" id="KW-0411">Iron-sulfur</keyword>
<evidence type="ECO:0000256" key="9">
    <source>
        <dbReference type="ARBA" id="ARBA00023014"/>
    </source>
</evidence>
<feature type="domain" description="FAD/NAD(P)-binding" evidence="11">
    <location>
        <begin position="1"/>
        <end position="305"/>
    </location>
</feature>
<evidence type="ECO:0000256" key="3">
    <source>
        <dbReference type="ARBA" id="ARBA00005096"/>
    </source>
</evidence>
<evidence type="ECO:0000256" key="4">
    <source>
        <dbReference type="ARBA" id="ARBA00010429"/>
    </source>
</evidence>
<dbReference type="GO" id="GO:0046872">
    <property type="term" value="F:metal ion binding"/>
    <property type="evidence" value="ECO:0007669"/>
    <property type="project" value="UniProtKB-KW"/>
</dbReference>
<comment type="pathway">
    <text evidence="3">Nitrogen metabolism; nitrate reduction (assimilation).</text>
</comment>
<reference evidence="12 13" key="1">
    <citation type="submission" date="2019-03" db="EMBL/GenBank/DDBJ databases">
        <title>Genomic Encyclopedia of Archaeal and Bacterial Type Strains, Phase II (KMG-II): from individual species to whole genera.</title>
        <authorList>
            <person name="Goeker M."/>
        </authorList>
    </citation>
    <scope>NUCLEOTIDE SEQUENCE [LARGE SCALE GENOMIC DNA]</scope>
    <source>
        <strain evidence="12 13">DSM 24323</strain>
    </source>
</reference>
<accession>A0A4R7J9T5</accession>
<sequence length="526" mass="53741">MRVVLVGYGPVGARFVEEVLPAVETGRIDLTVVGAEPEQAYNRVLVSEFAANKVDRRALDIIDAEAVAATGVRVLTGTAVTAIDRTARRLTLGDGQSLGYDRLVLATGARAHVPALAGLSQVEASTDPAVPADDRQVRGLPAGIVGLRDLADAEVVARAVSDRRRILVLGGGVLGTEAALAMADQGAEVVLIHSGPVPMARNLDHGGGQALARAARRAGVIMLGDFRATGVICEPVPGEGARFGALLGEDGERIPGDLLVLSAGVRARVGLAAAAGLPTAAGILVDPSLRSWADRSIFAIGDCAHVATGRVGAGAESVPGGPRGLIGPGWRQAEFVAAQLVAEAGRAGGPVLPETEERPPVVMLKADGVDVLAAGRVMADPWDSGSHALGCSGGVEVSQWVDPARGAYVKLVTVDDVLEGFVCVGMPRVGAELTVLYNGQAELPTDRSVLLRLDAPALTTGGAVDRFAPEAVVCWCNGVVVKSIMDGVAAGDDSVECVGRRTRAGTGCGGCRGRIAELIGRQATVG</sequence>
<keyword evidence="8" id="KW-0408">Iron</keyword>
<proteinExistence type="inferred from homology"/>
<evidence type="ECO:0000256" key="7">
    <source>
        <dbReference type="ARBA" id="ARBA00023002"/>
    </source>
</evidence>
<keyword evidence="5" id="KW-0349">Heme</keyword>
<dbReference type="GO" id="GO:0051536">
    <property type="term" value="F:iron-sulfur cluster binding"/>
    <property type="evidence" value="ECO:0007669"/>
    <property type="project" value="UniProtKB-KW"/>
</dbReference>
<dbReference type="InterPro" id="IPR023753">
    <property type="entry name" value="FAD/NAD-binding_dom"/>
</dbReference>
<dbReference type="EMBL" id="SOAW01000001">
    <property type="protein sequence ID" value="TDT34312.1"/>
    <property type="molecule type" value="Genomic_DNA"/>
</dbReference>
<comment type="cofactor">
    <cofactor evidence="2">
        <name>[4Fe-4S] cluster</name>
        <dbReference type="ChEBI" id="CHEBI:49883"/>
    </cofactor>
</comment>
<keyword evidence="6" id="KW-0479">Metal-binding</keyword>
<dbReference type="AlphaFoldDB" id="A0A4R7J9T5"/>
<dbReference type="Pfam" id="PF07992">
    <property type="entry name" value="Pyr_redox_2"/>
    <property type="match status" value="1"/>
</dbReference>
<dbReference type="OrthoDB" id="9768666at2"/>